<gene>
    <name evidence="1" type="ORF">EGYM00163_LOCUS11165</name>
</gene>
<accession>A0A7S4CKW8</accession>
<name>A0A7S4CKW8_9EUGL</name>
<proteinExistence type="predicted"/>
<dbReference type="EMBL" id="HBJA01033276">
    <property type="protein sequence ID" value="CAE0800044.1"/>
    <property type="molecule type" value="Transcribed_RNA"/>
</dbReference>
<evidence type="ECO:0000313" key="1">
    <source>
        <dbReference type="EMBL" id="CAE0800044.1"/>
    </source>
</evidence>
<dbReference type="AlphaFoldDB" id="A0A7S4CKW8"/>
<sequence length="129" mass="14377">MWMSQGKVCKCAKIVCNSEMRITGQRHNVPMCHRMCSAPSTCGTFITTATAHWHCSQMHKIHPSYLYTPVSGGMPATDTQQGPPTRISQAAMGHMYTEETANPLASSKRLDFFPATNDHILTIKHQTLR</sequence>
<protein>
    <submittedName>
        <fullName evidence="1">Uncharacterized protein</fullName>
    </submittedName>
</protein>
<reference evidence="1" key="1">
    <citation type="submission" date="2021-01" db="EMBL/GenBank/DDBJ databases">
        <authorList>
            <person name="Corre E."/>
            <person name="Pelletier E."/>
            <person name="Niang G."/>
            <person name="Scheremetjew M."/>
            <person name="Finn R."/>
            <person name="Kale V."/>
            <person name="Holt S."/>
            <person name="Cochrane G."/>
            <person name="Meng A."/>
            <person name="Brown T."/>
            <person name="Cohen L."/>
        </authorList>
    </citation>
    <scope>NUCLEOTIDE SEQUENCE</scope>
    <source>
        <strain evidence="1">CCMP1594</strain>
    </source>
</reference>
<organism evidence="1">
    <name type="scientific">Eutreptiella gymnastica</name>
    <dbReference type="NCBI Taxonomy" id="73025"/>
    <lineage>
        <taxon>Eukaryota</taxon>
        <taxon>Discoba</taxon>
        <taxon>Euglenozoa</taxon>
        <taxon>Euglenida</taxon>
        <taxon>Spirocuta</taxon>
        <taxon>Euglenophyceae</taxon>
        <taxon>Eutreptiales</taxon>
        <taxon>Eutreptiaceae</taxon>
        <taxon>Eutreptiella</taxon>
    </lineage>
</organism>